<protein>
    <submittedName>
        <fullName evidence="4">Alpha/beta hydrolase fold protein</fullName>
    </submittedName>
</protein>
<dbReference type="SUPFAM" id="SSF53474">
    <property type="entry name" value="alpha/beta-Hydrolases"/>
    <property type="match status" value="1"/>
</dbReference>
<dbReference type="PROSITE" id="PS51257">
    <property type="entry name" value="PROKAR_LIPOPROTEIN"/>
    <property type="match status" value="1"/>
</dbReference>
<keyword evidence="1 4" id="KW-0378">Hydrolase</keyword>
<proteinExistence type="predicted"/>
<evidence type="ECO:0000259" key="3">
    <source>
        <dbReference type="Pfam" id="PF00561"/>
    </source>
</evidence>
<dbReference type="OrthoDB" id="9780932at2"/>
<dbReference type="PATRIC" id="fig|362413.3.peg.676"/>
<dbReference type="InterPro" id="IPR029058">
    <property type="entry name" value="AB_hydrolase_fold"/>
</dbReference>
<keyword evidence="2" id="KW-0732">Signal</keyword>
<dbReference type="STRING" id="362413.RC62_697"/>
<feature type="domain" description="AB hydrolase-1" evidence="3">
    <location>
        <begin position="64"/>
        <end position="299"/>
    </location>
</feature>
<evidence type="ECO:0000313" key="5">
    <source>
        <dbReference type="Proteomes" id="UP000050443"/>
    </source>
</evidence>
<dbReference type="InterPro" id="IPR000073">
    <property type="entry name" value="AB_hydrolase_1"/>
</dbReference>
<dbReference type="Proteomes" id="UP000050443">
    <property type="component" value="Unassembled WGS sequence"/>
</dbReference>
<feature type="signal peptide" evidence="2">
    <location>
        <begin position="1"/>
        <end position="26"/>
    </location>
</feature>
<evidence type="ECO:0000313" key="4">
    <source>
        <dbReference type="EMBL" id="KQB40013.1"/>
    </source>
</evidence>
<comment type="caution">
    <text evidence="4">The sequence shown here is derived from an EMBL/GenBank/DDBJ whole genome shotgun (WGS) entry which is preliminary data.</text>
</comment>
<feature type="chain" id="PRO_5006188680" evidence="2">
    <location>
        <begin position="27"/>
        <end position="313"/>
    </location>
</feature>
<organism evidence="4 5">
    <name type="scientific">Flavobacterium aquidurense</name>
    <dbReference type="NCBI Taxonomy" id="362413"/>
    <lineage>
        <taxon>Bacteria</taxon>
        <taxon>Pseudomonadati</taxon>
        <taxon>Bacteroidota</taxon>
        <taxon>Flavobacteriia</taxon>
        <taxon>Flavobacteriales</taxon>
        <taxon>Flavobacteriaceae</taxon>
        <taxon>Flavobacterium</taxon>
    </lineage>
</organism>
<name>A0A0Q1BH88_9FLAO</name>
<dbReference type="RefSeq" id="WP_055095425.1">
    <property type="nucleotide sequence ID" value="NZ_JRLF01000011.1"/>
</dbReference>
<evidence type="ECO:0000256" key="1">
    <source>
        <dbReference type="ARBA" id="ARBA00022801"/>
    </source>
</evidence>
<dbReference type="Gene3D" id="3.40.50.1820">
    <property type="entry name" value="alpha/beta hydrolase"/>
    <property type="match status" value="1"/>
</dbReference>
<dbReference type="PANTHER" id="PTHR43798">
    <property type="entry name" value="MONOACYLGLYCEROL LIPASE"/>
    <property type="match status" value="1"/>
</dbReference>
<dbReference type="PRINTS" id="PR00111">
    <property type="entry name" value="ABHYDROLASE"/>
</dbReference>
<dbReference type="Pfam" id="PF00561">
    <property type="entry name" value="Abhydrolase_1"/>
    <property type="match status" value="1"/>
</dbReference>
<dbReference type="InterPro" id="IPR050266">
    <property type="entry name" value="AB_hydrolase_sf"/>
</dbReference>
<dbReference type="GO" id="GO:0016787">
    <property type="term" value="F:hydrolase activity"/>
    <property type="evidence" value="ECO:0007669"/>
    <property type="project" value="UniProtKB-KW"/>
</dbReference>
<accession>A0A0Q1BH88</accession>
<dbReference type="AlphaFoldDB" id="A0A0Q1BH88"/>
<dbReference type="InterPro" id="IPR000639">
    <property type="entry name" value="Epox_hydrolase-like"/>
</dbReference>
<reference evidence="4 5" key="1">
    <citation type="submission" date="2014-09" db="EMBL/GenBank/DDBJ databases">
        <title>Genome sequence of Flavobacterium aquidurense RC62.</title>
        <authorList>
            <person name="Kim J.F."/>
            <person name="Kwak M.-J."/>
        </authorList>
    </citation>
    <scope>NUCLEOTIDE SEQUENCE [LARGE SCALE GENOMIC DNA]</scope>
    <source>
        <strain evidence="4 5">RC62</strain>
    </source>
</reference>
<gene>
    <name evidence="4" type="ORF">RC62_697</name>
</gene>
<dbReference type="GO" id="GO:0016020">
    <property type="term" value="C:membrane"/>
    <property type="evidence" value="ECO:0007669"/>
    <property type="project" value="TreeGrafter"/>
</dbReference>
<sequence>MKTIKKITSVLLVLVSVGLLSSCAKQKEDKSPENSTVATTGARAEYIEVEPNVRLHITDVGDGKPVVLIHGYPLSDAMWEYQYHALVQAGYRVIGITLRGFGQSDKPYGKYNYDQFASDIKTVLDKLDIKDAAIGGHSMGGAIALHYVAKYDGAHINKLALFAAAAPCHTKKADYPYPFFTKDDITQWVNLNNSDRPALLAAIGGYFTLSATSVSPGIGAWLGSIEMQSSPYAMEQALIALRDEDLRGDLPKIKVPTLIFNAREDKIVSFALAEQMNKAIAGSVLIPFEKSGHALFIEEKDKFNEEFIKFLKK</sequence>
<dbReference type="EMBL" id="JRLF01000011">
    <property type="protein sequence ID" value="KQB40013.1"/>
    <property type="molecule type" value="Genomic_DNA"/>
</dbReference>
<dbReference type="PANTHER" id="PTHR43798:SF31">
    <property type="entry name" value="AB HYDROLASE SUPERFAMILY PROTEIN YCLE"/>
    <property type="match status" value="1"/>
</dbReference>
<evidence type="ECO:0000256" key="2">
    <source>
        <dbReference type="SAM" id="SignalP"/>
    </source>
</evidence>
<dbReference type="PRINTS" id="PR00412">
    <property type="entry name" value="EPOXHYDRLASE"/>
</dbReference>